<accession>A0A1I0U7U7</accession>
<dbReference type="OrthoDB" id="2213423at2"/>
<dbReference type="Proteomes" id="UP000198836">
    <property type="component" value="Unassembled WGS sequence"/>
</dbReference>
<sequence length="237" mass="26922">MENPVSKPQIFLVHFAGGNVYSFQFMKQYFHEYDFIPLELPGRGNRIKERILQNFTAAAKDIHEQIVSKLKSKKFLLYGHSMGALLVLRVAGLLELDGHIPHAIVISGNPGPGVFSSKIRHLLPDEQFKDELKILGGMPDEILNNKELYEFVEPIIRADFKIAETSQREEVFIPIKSPIYALMGDQESKSDKIENWKTFTTSTFGYEVLQGDHFFIYNHALGLSNLMKRAISTSCST</sequence>
<evidence type="ECO:0000259" key="2">
    <source>
        <dbReference type="Pfam" id="PF00975"/>
    </source>
</evidence>
<gene>
    <name evidence="3" type="ORF">SAMN04488511_12175</name>
</gene>
<dbReference type="SUPFAM" id="SSF53474">
    <property type="entry name" value="alpha/beta-Hydrolases"/>
    <property type="match status" value="1"/>
</dbReference>
<organism evidence="3 4">
    <name type="scientific">Pedobacter suwonensis</name>
    <dbReference type="NCBI Taxonomy" id="332999"/>
    <lineage>
        <taxon>Bacteria</taxon>
        <taxon>Pseudomonadati</taxon>
        <taxon>Bacteroidota</taxon>
        <taxon>Sphingobacteriia</taxon>
        <taxon>Sphingobacteriales</taxon>
        <taxon>Sphingobacteriaceae</taxon>
        <taxon>Pedobacter</taxon>
    </lineage>
</organism>
<dbReference type="STRING" id="332999.SAMN04488511_12175"/>
<proteinExistence type="inferred from homology"/>
<evidence type="ECO:0000313" key="3">
    <source>
        <dbReference type="EMBL" id="SFA59296.1"/>
    </source>
</evidence>
<dbReference type="InterPro" id="IPR012223">
    <property type="entry name" value="TEII"/>
</dbReference>
<dbReference type="EMBL" id="FOJM01000021">
    <property type="protein sequence ID" value="SFA59296.1"/>
    <property type="molecule type" value="Genomic_DNA"/>
</dbReference>
<dbReference type="InterPro" id="IPR029058">
    <property type="entry name" value="AB_hydrolase_fold"/>
</dbReference>
<dbReference type="RefSeq" id="WP_090987576.1">
    <property type="nucleotide sequence ID" value="NZ_FOJM01000021.1"/>
</dbReference>
<evidence type="ECO:0000256" key="1">
    <source>
        <dbReference type="ARBA" id="ARBA00007169"/>
    </source>
</evidence>
<dbReference type="GO" id="GO:0008610">
    <property type="term" value="P:lipid biosynthetic process"/>
    <property type="evidence" value="ECO:0007669"/>
    <property type="project" value="TreeGrafter"/>
</dbReference>
<feature type="domain" description="Thioesterase" evidence="2">
    <location>
        <begin position="9"/>
        <end position="218"/>
    </location>
</feature>
<dbReference type="InterPro" id="IPR001031">
    <property type="entry name" value="Thioesterase"/>
</dbReference>
<dbReference type="Gene3D" id="3.40.50.1820">
    <property type="entry name" value="alpha/beta hydrolase"/>
    <property type="match status" value="1"/>
</dbReference>
<reference evidence="4" key="1">
    <citation type="submission" date="2016-10" db="EMBL/GenBank/DDBJ databases">
        <authorList>
            <person name="Varghese N."/>
            <person name="Submissions S."/>
        </authorList>
    </citation>
    <scope>NUCLEOTIDE SEQUENCE [LARGE SCALE GENOMIC DNA]</scope>
    <source>
        <strain evidence="4">DSM 18130</strain>
    </source>
</reference>
<protein>
    <submittedName>
        <fullName evidence="3">Surfactin synthase thioesterase subunit</fullName>
    </submittedName>
</protein>
<evidence type="ECO:0000313" key="4">
    <source>
        <dbReference type="Proteomes" id="UP000198836"/>
    </source>
</evidence>
<dbReference type="Pfam" id="PF00975">
    <property type="entry name" value="Thioesterase"/>
    <property type="match status" value="1"/>
</dbReference>
<dbReference type="AlphaFoldDB" id="A0A1I0U7U7"/>
<comment type="similarity">
    <text evidence="1">Belongs to the thioesterase family.</text>
</comment>
<name>A0A1I0U7U7_9SPHI</name>
<keyword evidence="4" id="KW-1185">Reference proteome</keyword>
<dbReference type="PANTHER" id="PTHR11487">
    <property type="entry name" value="THIOESTERASE"/>
    <property type="match status" value="1"/>
</dbReference>
<dbReference type="PANTHER" id="PTHR11487:SF0">
    <property type="entry name" value="S-ACYL FATTY ACID SYNTHASE THIOESTERASE, MEDIUM CHAIN"/>
    <property type="match status" value="1"/>
</dbReference>